<gene>
    <name evidence="2" type="ordered locus">Sulac_3432</name>
</gene>
<accession>G8TUA9</accession>
<feature type="transmembrane region" description="Helical" evidence="1">
    <location>
        <begin position="40"/>
        <end position="62"/>
    </location>
</feature>
<feature type="transmembrane region" description="Helical" evidence="1">
    <location>
        <begin position="7"/>
        <end position="28"/>
    </location>
</feature>
<name>G8TUA9_SULAD</name>
<keyword evidence="1" id="KW-0812">Transmembrane</keyword>
<feature type="transmembrane region" description="Helical" evidence="1">
    <location>
        <begin position="155"/>
        <end position="173"/>
    </location>
</feature>
<evidence type="ECO:0008006" key="4">
    <source>
        <dbReference type="Google" id="ProtNLM"/>
    </source>
</evidence>
<organism evidence="2 3">
    <name type="scientific">Sulfobacillus acidophilus (strain ATCC 700253 / DSM 10332 / NAL)</name>
    <dbReference type="NCBI Taxonomy" id="679936"/>
    <lineage>
        <taxon>Bacteria</taxon>
        <taxon>Bacillati</taxon>
        <taxon>Bacillota</taxon>
        <taxon>Clostridia</taxon>
        <taxon>Eubacteriales</taxon>
        <taxon>Clostridiales Family XVII. Incertae Sedis</taxon>
        <taxon>Sulfobacillus</taxon>
    </lineage>
</organism>
<dbReference type="HOGENOM" id="CLU_1179711_0_0_9"/>
<sequence length="235" mass="25860">MKAHKFWGPLIGLEALAGIVGFTAYRWIRLHPALHAVWPWVLARAAGLGAYGLLTVVVLMGIGMSHPRWKRVLARPLYSWHRSLALGVFALIAIHGTALALDPYAKVSWLGLIIPGLAHYRPLAVGFGVLSAEGLLLIAVTAHGAQNWGRLKWMTIHRAALVTWGLALFHSLWSGTDTRSLAVFYEVGTVLVGLAMLLRYGTERAARLSPVRAVNPPPGLPSWNREKRDLREHVD</sequence>
<dbReference type="Proteomes" id="UP000005439">
    <property type="component" value="Chromosome"/>
</dbReference>
<evidence type="ECO:0000313" key="2">
    <source>
        <dbReference type="EMBL" id="AEW06871.1"/>
    </source>
</evidence>
<keyword evidence="3" id="KW-1185">Reference proteome</keyword>
<evidence type="ECO:0000313" key="3">
    <source>
        <dbReference type="Proteomes" id="UP000005439"/>
    </source>
</evidence>
<feature type="transmembrane region" description="Helical" evidence="1">
    <location>
        <begin position="83"/>
        <end position="101"/>
    </location>
</feature>
<dbReference type="AlphaFoldDB" id="G8TUA9"/>
<dbReference type="PATRIC" id="fig|679936.5.peg.3554"/>
<reference evidence="2 3" key="2">
    <citation type="journal article" date="2012" name="Stand. Genomic Sci.">
        <title>Complete genome sequence of the moderately thermophilic mineral-sulfide-oxidizing firmicute Sulfobacillus acidophilus type strain (NAL(T)).</title>
        <authorList>
            <person name="Anderson I."/>
            <person name="Chertkov O."/>
            <person name="Chen A."/>
            <person name="Saunders E."/>
            <person name="Lapidus A."/>
            <person name="Nolan M."/>
            <person name="Lucas S."/>
            <person name="Hammon N."/>
            <person name="Deshpande S."/>
            <person name="Cheng J.F."/>
            <person name="Han C."/>
            <person name="Tapia R."/>
            <person name="Goodwin L.A."/>
            <person name="Pitluck S."/>
            <person name="Liolios K."/>
            <person name="Pagani I."/>
            <person name="Ivanova N."/>
            <person name="Mikhailova N."/>
            <person name="Pati A."/>
            <person name="Palaniappan K."/>
            <person name="Land M."/>
            <person name="Pan C."/>
            <person name="Rohde M."/>
            <person name="Pukall R."/>
            <person name="Goker M."/>
            <person name="Detter J.C."/>
            <person name="Woyke T."/>
            <person name="Bristow J."/>
            <person name="Eisen J.A."/>
            <person name="Markowitz V."/>
            <person name="Hugenholtz P."/>
            <person name="Kyrpides N.C."/>
            <person name="Klenk H.P."/>
            <person name="Mavromatis K."/>
        </authorList>
    </citation>
    <scope>NUCLEOTIDE SEQUENCE [LARGE SCALE GENOMIC DNA]</scope>
    <source>
        <strain evidence="3">ATCC 700253 / DSM 10332 / NAL</strain>
    </source>
</reference>
<keyword evidence="1" id="KW-1133">Transmembrane helix</keyword>
<feature type="transmembrane region" description="Helical" evidence="1">
    <location>
        <begin position="179"/>
        <end position="198"/>
    </location>
</feature>
<keyword evidence="1" id="KW-0472">Membrane</keyword>
<feature type="transmembrane region" description="Helical" evidence="1">
    <location>
        <begin position="121"/>
        <end position="143"/>
    </location>
</feature>
<protein>
    <recommendedName>
        <fullName evidence="4">Ferric oxidoreductase domain-containing protein</fullName>
    </recommendedName>
</protein>
<evidence type="ECO:0000256" key="1">
    <source>
        <dbReference type="SAM" id="Phobius"/>
    </source>
</evidence>
<proteinExistence type="predicted"/>
<reference evidence="3" key="1">
    <citation type="submission" date="2011-12" db="EMBL/GenBank/DDBJ databases">
        <title>The complete genome of chromosome of Sulfobacillus acidophilus DSM 10332.</title>
        <authorList>
            <person name="Lucas S."/>
            <person name="Han J."/>
            <person name="Lapidus A."/>
            <person name="Bruce D."/>
            <person name="Goodwin L."/>
            <person name="Pitluck S."/>
            <person name="Peters L."/>
            <person name="Kyrpides N."/>
            <person name="Mavromatis K."/>
            <person name="Ivanova N."/>
            <person name="Mikhailova N."/>
            <person name="Chertkov O."/>
            <person name="Saunders E."/>
            <person name="Detter J.C."/>
            <person name="Tapia R."/>
            <person name="Han C."/>
            <person name="Land M."/>
            <person name="Hauser L."/>
            <person name="Markowitz V."/>
            <person name="Cheng J.-F."/>
            <person name="Hugenholtz P."/>
            <person name="Woyke T."/>
            <person name="Wu D."/>
            <person name="Pukall R."/>
            <person name="Gehrich-Schroeter G."/>
            <person name="Schneider S."/>
            <person name="Klenk H.-P."/>
            <person name="Eisen J.A."/>
        </authorList>
    </citation>
    <scope>NUCLEOTIDE SEQUENCE [LARGE SCALE GENOMIC DNA]</scope>
    <source>
        <strain evidence="3">ATCC 700253 / DSM 10332 / NAL</strain>
    </source>
</reference>
<dbReference type="EMBL" id="CP003179">
    <property type="protein sequence ID" value="AEW06871.1"/>
    <property type="molecule type" value="Genomic_DNA"/>
</dbReference>
<dbReference type="STRING" id="679936.Sulac_3432"/>
<dbReference type="KEGG" id="sap:Sulac_3432"/>